<reference evidence="10" key="1">
    <citation type="submission" date="2016-11" db="EMBL/GenBank/DDBJ databases">
        <authorList>
            <person name="Varghese N."/>
            <person name="Submissions S."/>
        </authorList>
    </citation>
    <scope>NUCLEOTIDE SEQUENCE [LARGE SCALE GENOMIC DNA]</scope>
    <source>
        <strain evidence="10">DSM 18095</strain>
    </source>
</reference>
<protein>
    <submittedName>
        <fullName evidence="9">Oligopeptide transport system permease protein</fullName>
    </submittedName>
</protein>
<name>A0A1M4X413_9FIRM</name>
<dbReference type="InterPro" id="IPR050366">
    <property type="entry name" value="BP-dependent_transpt_permease"/>
</dbReference>
<feature type="domain" description="ABC transmembrane type-1" evidence="8">
    <location>
        <begin position="103"/>
        <end position="293"/>
    </location>
</feature>
<evidence type="ECO:0000256" key="7">
    <source>
        <dbReference type="RuleBase" id="RU363032"/>
    </source>
</evidence>
<dbReference type="GO" id="GO:0055085">
    <property type="term" value="P:transmembrane transport"/>
    <property type="evidence" value="ECO:0007669"/>
    <property type="project" value="InterPro"/>
</dbReference>
<dbReference type="Gene3D" id="1.10.3720.10">
    <property type="entry name" value="MetI-like"/>
    <property type="match status" value="1"/>
</dbReference>
<evidence type="ECO:0000259" key="8">
    <source>
        <dbReference type="PROSITE" id="PS50928"/>
    </source>
</evidence>
<keyword evidence="6 7" id="KW-0472">Membrane</keyword>
<keyword evidence="5 7" id="KW-1133">Transmembrane helix</keyword>
<feature type="transmembrane region" description="Helical" evidence="7">
    <location>
        <begin position="107"/>
        <end position="130"/>
    </location>
</feature>
<dbReference type="Pfam" id="PF12911">
    <property type="entry name" value="OppC_N"/>
    <property type="match status" value="1"/>
</dbReference>
<evidence type="ECO:0000256" key="2">
    <source>
        <dbReference type="ARBA" id="ARBA00022448"/>
    </source>
</evidence>
<keyword evidence="2 7" id="KW-0813">Transport</keyword>
<comment type="similarity">
    <text evidence="7">Belongs to the binding-protein-dependent transport system permease family.</text>
</comment>
<feature type="transmembrane region" description="Helical" evidence="7">
    <location>
        <begin position="217"/>
        <end position="239"/>
    </location>
</feature>
<evidence type="ECO:0000256" key="6">
    <source>
        <dbReference type="ARBA" id="ARBA00023136"/>
    </source>
</evidence>
<dbReference type="Proteomes" id="UP000184114">
    <property type="component" value="Unassembled WGS sequence"/>
</dbReference>
<keyword evidence="10" id="KW-1185">Reference proteome</keyword>
<evidence type="ECO:0000256" key="1">
    <source>
        <dbReference type="ARBA" id="ARBA00004651"/>
    </source>
</evidence>
<feature type="transmembrane region" description="Helical" evidence="7">
    <location>
        <begin position="167"/>
        <end position="186"/>
    </location>
</feature>
<dbReference type="AlphaFoldDB" id="A0A1M4X413"/>
<feature type="transmembrane region" description="Helical" evidence="7">
    <location>
        <begin position="142"/>
        <end position="161"/>
    </location>
</feature>
<organism evidence="9 10">
    <name type="scientific">Tissierella praeacuta DSM 18095</name>
    <dbReference type="NCBI Taxonomy" id="1123404"/>
    <lineage>
        <taxon>Bacteria</taxon>
        <taxon>Bacillati</taxon>
        <taxon>Bacillota</taxon>
        <taxon>Tissierellia</taxon>
        <taxon>Tissierellales</taxon>
        <taxon>Tissierellaceae</taxon>
        <taxon>Tissierella</taxon>
    </lineage>
</organism>
<dbReference type="InterPro" id="IPR000515">
    <property type="entry name" value="MetI-like"/>
</dbReference>
<sequence length="306" mass="33922">MEGISKDKFKKIGIDPSSNEAMARPRVGYWQDAWRRLKTNKVAMLAIVITLTICIMTVIGPHINGFKYEEIDSSKINLKPNSEHWFGTDELGRDVFSRVWQAGRTSMIIGIVGAFISTIVGSIYGAFAAYFGGKVDNIMMRIVEVLTSIPYLIIVIIISIVTESRDIGTLLLTLTLTGWCGMARLVRGQMLQIKQQEYIMAAEALGVSPWKIIKKHLIPNSLGIVIVSITFDIPGYIFAESFLSYLGLGPQPPATSWGALASAAQQNFIFYPHQLFFPALMIALTMLSFTLLGDGLRDALDPKLRQ</sequence>
<comment type="subcellular location">
    <subcellularLocation>
        <location evidence="1 7">Cell membrane</location>
        <topology evidence="1 7">Multi-pass membrane protein</topology>
    </subcellularLocation>
</comment>
<evidence type="ECO:0000256" key="4">
    <source>
        <dbReference type="ARBA" id="ARBA00022692"/>
    </source>
</evidence>
<dbReference type="PANTHER" id="PTHR43386">
    <property type="entry name" value="OLIGOPEPTIDE TRANSPORT SYSTEM PERMEASE PROTEIN APPC"/>
    <property type="match status" value="1"/>
</dbReference>
<dbReference type="PANTHER" id="PTHR43386:SF22">
    <property type="entry name" value="OLIGOPEPTIDE TRANSPORT SYSTEM PERMEASE PROTEIN OPPC"/>
    <property type="match status" value="1"/>
</dbReference>
<keyword evidence="3" id="KW-1003">Cell membrane</keyword>
<evidence type="ECO:0000256" key="3">
    <source>
        <dbReference type="ARBA" id="ARBA00022475"/>
    </source>
</evidence>
<dbReference type="PROSITE" id="PS50928">
    <property type="entry name" value="ABC_TM1"/>
    <property type="match status" value="1"/>
</dbReference>
<dbReference type="Pfam" id="PF00528">
    <property type="entry name" value="BPD_transp_1"/>
    <property type="match status" value="1"/>
</dbReference>
<dbReference type="GO" id="GO:0005886">
    <property type="term" value="C:plasma membrane"/>
    <property type="evidence" value="ECO:0007669"/>
    <property type="project" value="UniProtKB-SubCell"/>
</dbReference>
<keyword evidence="4 7" id="KW-0812">Transmembrane</keyword>
<dbReference type="SUPFAM" id="SSF161098">
    <property type="entry name" value="MetI-like"/>
    <property type="match status" value="1"/>
</dbReference>
<accession>A0A1M4X413</accession>
<dbReference type="STRING" id="1123404.SAMN02745784_02108"/>
<evidence type="ECO:0000313" key="10">
    <source>
        <dbReference type="Proteomes" id="UP000184114"/>
    </source>
</evidence>
<dbReference type="InterPro" id="IPR035906">
    <property type="entry name" value="MetI-like_sf"/>
</dbReference>
<proteinExistence type="inferred from homology"/>
<gene>
    <name evidence="9" type="ORF">SAMN02745784_02108</name>
</gene>
<evidence type="ECO:0000256" key="5">
    <source>
        <dbReference type="ARBA" id="ARBA00022989"/>
    </source>
</evidence>
<feature type="transmembrane region" description="Helical" evidence="7">
    <location>
        <begin position="275"/>
        <end position="296"/>
    </location>
</feature>
<dbReference type="CDD" id="cd06261">
    <property type="entry name" value="TM_PBP2"/>
    <property type="match status" value="1"/>
</dbReference>
<feature type="transmembrane region" description="Helical" evidence="7">
    <location>
        <begin position="42"/>
        <end position="63"/>
    </location>
</feature>
<dbReference type="GeneID" id="90994106"/>
<dbReference type="EMBL" id="FQTY01000009">
    <property type="protein sequence ID" value="SHE88209.1"/>
    <property type="molecule type" value="Genomic_DNA"/>
</dbReference>
<dbReference type="RefSeq" id="WP_072976185.1">
    <property type="nucleotide sequence ID" value="NZ_FQTY01000009.1"/>
</dbReference>
<evidence type="ECO:0000313" key="9">
    <source>
        <dbReference type="EMBL" id="SHE88209.1"/>
    </source>
</evidence>
<dbReference type="InterPro" id="IPR025966">
    <property type="entry name" value="OppC_N"/>
</dbReference>